<name>G4ZJ47_PHYSP</name>
<dbReference type="SMR" id="G4ZJ47"/>
<protein>
    <recommendedName>
        <fullName evidence="4">RXLR phytopathogen effector protein WY-domain domain-containing protein</fullName>
    </recommendedName>
</protein>
<evidence type="ECO:0000256" key="1">
    <source>
        <dbReference type="SAM" id="MobiDB-lite"/>
    </source>
</evidence>
<dbReference type="GeneID" id="20657498"/>
<accession>G4ZJ47</accession>
<gene>
    <name evidence="2" type="ORF">PHYSODRAFT_497933</name>
</gene>
<keyword evidence="3" id="KW-1185">Reference proteome</keyword>
<dbReference type="Proteomes" id="UP000002640">
    <property type="component" value="Unassembled WGS sequence"/>
</dbReference>
<feature type="region of interest" description="Disordered" evidence="1">
    <location>
        <begin position="171"/>
        <end position="190"/>
    </location>
</feature>
<organism evidence="2 3">
    <name type="scientific">Phytophthora sojae (strain P6497)</name>
    <name type="common">Soybean stem and root rot agent</name>
    <name type="synonym">Phytophthora megasperma f. sp. glycines</name>
    <dbReference type="NCBI Taxonomy" id="1094619"/>
    <lineage>
        <taxon>Eukaryota</taxon>
        <taxon>Sar</taxon>
        <taxon>Stramenopiles</taxon>
        <taxon>Oomycota</taxon>
        <taxon>Peronosporomycetes</taxon>
        <taxon>Peronosporales</taxon>
        <taxon>Peronosporaceae</taxon>
        <taxon>Phytophthora</taxon>
    </lineage>
</organism>
<feature type="non-terminal residue" evidence="2">
    <location>
        <position position="1"/>
    </location>
</feature>
<evidence type="ECO:0000313" key="3">
    <source>
        <dbReference type="Proteomes" id="UP000002640"/>
    </source>
</evidence>
<proteinExistence type="predicted"/>
<dbReference type="KEGG" id="psoj:PHYSODRAFT_497933"/>
<dbReference type="EMBL" id="JH159154">
    <property type="protein sequence ID" value="EGZ17294.1"/>
    <property type="molecule type" value="Genomic_DNA"/>
</dbReference>
<evidence type="ECO:0008006" key="4">
    <source>
        <dbReference type="Google" id="ProtNLM"/>
    </source>
</evidence>
<dbReference type="RefSeq" id="XP_009526352.1">
    <property type="nucleotide sequence ID" value="XM_009528057.1"/>
</dbReference>
<dbReference type="AlphaFoldDB" id="G4ZJ47"/>
<sequence>ETTMSIAEGMETALLNMWRGEKQLSEDAGFKLLKLDEEGDKLFQNPLVNTWASYVKMLGTGSDKSIFLTLKARYGEGDLAQMLLKKSESTGPLAARLEYAQRNSWITEGKTADDIFKLLNVQKQNEKLLESPLYHSWTSYVAGVERGDSDEVVASELKTHYGEKDLTSMLDAAKGNPSTKSVATRLQEEL</sequence>
<reference evidence="2 3" key="1">
    <citation type="journal article" date="2006" name="Science">
        <title>Phytophthora genome sequences uncover evolutionary origins and mechanisms of pathogenesis.</title>
        <authorList>
            <person name="Tyler B.M."/>
            <person name="Tripathy S."/>
            <person name="Zhang X."/>
            <person name="Dehal P."/>
            <person name="Jiang R.H."/>
            <person name="Aerts A."/>
            <person name="Arredondo F.D."/>
            <person name="Baxter L."/>
            <person name="Bensasson D."/>
            <person name="Beynon J.L."/>
            <person name="Chapman J."/>
            <person name="Damasceno C.M."/>
            <person name="Dorrance A.E."/>
            <person name="Dou D."/>
            <person name="Dickerman A.W."/>
            <person name="Dubchak I.L."/>
            <person name="Garbelotto M."/>
            <person name="Gijzen M."/>
            <person name="Gordon S.G."/>
            <person name="Govers F."/>
            <person name="Grunwald N.J."/>
            <person name="Huang W."/>
            <person name="Ivors K.L."/>
            <person name="Jones R.W."/>
            <person name="Kamoun S."/>
            <person name="Krampis K."/>
            <person name="Lamour K.H."/>
            <person name="Lee M.K."/>
            <person name="McDonald W.H."/>
            <person name="Medina M."/>
            <person name="Meijer H.J."/>
            <person name="Nordberg E.K."/>
            <person name="Maclean D.J."/>
            <person name="Ospina-Giraldo M.D."/>
            <person name="Morris P.F."/>
            <person name="Phuntumart V."/>
            <person name="Putnam N.H."/>
            <person name="Rash S."/>
            <person name="Rose J.K."/>
            <person name="Sakihama Y."/>
            <person name="Salamov A.A."/>
            <person name="Savidor A."/>
            <person name="Scheuring C.F."/>
            <person name="Smith B.M."/>
            <person name="Sobral B.W."/>
            <person name="Terry A."/>
            <person name="Torto-Alalibo T.A."/>
            <person name="Win J."/>
            <person name="Xu Z."/>
            <person name="Zhang H."/>
            <person name="Grigoriev I.V."/>
            <person name="Rokhsar D.S."/>
            <person name="Boore J.L."/>
        </authorList>
    </citation>
    <scope>NUCLEOTIDE SEQUENCE [LARGE SCALE GENOMIC DNA]</scope>
    <source>
        <strain evidence="2 3">P6497</strain>
    </source>
</reference>
<dbReference type="InParanoid" id="G4ZJ47"/>
<evidence type="ECO:0000313" key="2">
    <source>
        <dbReference type="EMBL" id="EGZ17294.1"/>
    </source>
</evidence>